<sequence>MINVSTIKIPYEKLLARLGYLKAKTKLDAKTEILIKENLALAQKLISPKAVIAFSKIHITEDIISLSGKFKITGKDIAKLLDGCFKAYGIAVTIGKALEQKRNFFIENKETFNALVLDSAGSVAAEEAITLANSQIKDFETSAGNALTKRYSPGYGDWQLSSQKDFLNWLGAQKIGISLTQHYLMTPEKSVSAIIGVKTYLS</sequence>
<proteinExistence type="predicted"/>
<feature type="domain" description="AdoMet activation" evidence="1">
    <location>
        <begin position="148"/>
        <end position="195"/>
    </location>
</feature>
<evidence type="ECO:0000313" key="3">
    <source>
        <dbReference type="Proteomes" id="UP000035337"/>
    </source>
</evidence>
<evidence type="ECO:0000313" key="2">
    <source>
        <dbReference type="EMBL" id="AKL98429.1"/>
    </source>
</evidence>
<dbReference type="AlphaFoldDB" id="A0A0G3WLQ3"/>
<organism evidence="2 3">
    <name type="scientific">Endomicrobium proavitum</name>
    <dbReference type="NCBI Taxonomy" id="1408281"/>
    <lineage>
        <taxon>Bacteria</taxon>
        <taxon>Pseudomonadati</taxon>
        <taxon>Elusimicrobiota</taxon>
        <taxon>Endomicrobiia</taxon>
        <taxon>Endomicrobiales</taxon>
        <taxon>Endomicrobiaceae</taxon>
        <taxon>Endomicrobium</taxon>
    </lineage>
</organism>
<dbReference type="OrthoDB" id="9816190at2"/>
<name>A0A0G3WLQ3_9BACT</name>
<dbReference type="Gene3D" id="3.40.109.40">
    <property type="match status" value="1"/>
</dbReference>
<dbReference type="InterPro" id="IPR037010">
    <property type="entry name" value="VitB12-dep_Met_synth_activ_sf"/>
</dbReference>
<dbReference type="SUPFAM" id="SSF56507">
    <property type="entry name" value="Methionine synthase activation domain-like"/>
    <property type="match status" value="1"/>
</dbReference>
<keyword evidence="3" id="KW-1185">Reference proteome</keyword>
<dbReference type="GO" id="GO:0008705">
    <property type="term" value="F:methionine synthase activity"/>
    <property type="evidence" value="ECO:0007669"/>
    <property type="project" value="InterPro"/>
</dbReference>
<evidence type="ECO:0000259" key="1">
    <source>
        <dbReference type="Pfam" id="PF02965"/>
    </source>
</evidence>
<dbReference type="KEGG" id="epo:Epro_1050"/>
<dbReference type="STRING" id="1408281.Epro_1050"/>
<accession>A0A0G3WLQ3</accession>
<dbReference type="Proteomes" id="UP000035337">
    <property type="component" value="Chromosome"/>
</dbReference>
<gene>
    <name evidence="2" type="primary">metH</name>
    <name evidence="2" type="ORF">Epro_1050</name>
</gene>
<reference evidence="2 3" key="1">
    <citation type="submission" date="2014-09" db="EMBL/GenBank/DDBJ databases">
        <title>Complete genome sequence of Endomicrobium proavitum.</title>
        <authorList>
            <person name="Zheng H."/>
        </authorList>
    </citation>
    <scope>NUCLEOTIDE SEQUENCE [LARGE SCALE GENOMIC DNA]</scope>
    <source>
        <strain evidence="2 3">Rsa215</strain>
    </source>
</reference>
<dbReference type="RefSeq" id="WP_052570979.1">
    <property type="nucleotide sequence ID" value="NZ_CP009498.1"/>
</dbReference>
<protein>
    <submittedName>
        <fullName evidence="2">Putative cobalamin-dependent methionine synthase</fullName>
    </submittedName>
</protein>
<dbReference type="EMBL" id="CP009498">
    <property type="protein sequence ID" value="AKL98429.1"/>
    <property type="molecule type" value="Genomic_DNA"/>
</dbReference>
<dbReference type="InterPro" id="IPR004223">
    <property type="entry name" value="VitB12-dep_Met_synth_activ_dom"/>
</dbReference>
<dbReference type="Pfam" id="PF02965">
    <property type="entry name" value="Met_synt_B12"/>
    <property type="match status" value="1"/>
</dbReference>